<reference evidence="1 2" key="1">
    <citation type="submission" date="2017-03" db="EMBL/GenBank/DDBJ databases">
        <title>Draft Genome sequence of Marispirochaeta sp. strain JC444.</title>
        <authorList>
            <person name="Shivani Y."/>
            <person name="Subhash Y."/>
            <person name="Sasikala C."/>
            <person name="Ramana C."/>
        </authorList>
    </citation>
    <scope>NUCLEOTIDE SEQUENCE [LARGE SCALE GENOMIC DNA]</scope>
    <source>
        <strain evidence="1 2">JC444</strain>
    </source>
</reference>
<evidence type="ECO:0008006" key="3">
    <source>
        <dbReference type="Google" id="ProtNLM"/>
    </source>
</evidence>
<dbReference type="CDD" id="cd02440">
    <property type="entry name" value="AdoMet_MTases"/>
    <property type="match status" value="1"/>
</dbReference>
<dbReference type="PANTHER" id="PTHR43861">
    <property type="entry name" value="TRANS-ACONITATE 2-METHYLTRANSFERASE-RELATED"/>
    <property type="match status" value="1"/>
</dbReference>
<evidence type="ECO:0000313" key="1">
    <source>
        <dbReference type="EMBL" id="ORC32644.1"/>
    </source>
</evidence>
<sequence length="470" mass="54346">MKNKLKILVAIANYGSKNDHYVKLLIESYRRMRHDVEIVIMSNIAKNYAPDIRVCIGLPSKNPWSLPFRHKEIFFRQQDEYDLFIYSEDDTLIEERHVDSFMIWNEYLPDAYIPGFLRYEESSDKKKYISSVHSHFYWDIDSVLQVGPYSFAYFSNLHSASFMLTRKQLKSAIRSKGFMVPPHAGKYDLLCSAATDPYTQCGFNKMICISEIDDCLLHHLPDIYIGKLGIPFDEFSAQLDLLRSNKVKLKSFFNPGALKETWYFDKLIYEKLQELPEKNIDVPGKRVLSVGCGSGEFEAQLIKKGKTVTAIPVDDLIGISSRMKGIEVLSADMNKAETVLKNRKFDIILVRYVLEYIENPTGLLYGLKKFLDKDGQLFIISLNRKNLKYRKILKKLGTEAKKINSAFRLTDYGKVKKWLVQSDYHITRRKYLMKGRAHAFSKISLHIFDVLLGSSILLVARKSEKGVIFD</sequence>
<dbReference type="SUPFAM" id="SSF53335">
    <property type="entry name" value="S-adenosyl-L-methionine-dependent methyltransferases"/>
    <property type="match status" value="1"/>
</dbReference>
<keyword evidence="2" id="KW-1185">Reference proteome</keyword>
<comment type="caution">
    <text evidence="1">The sequence shown here is derived from an EMBL/GenBank/DDBJ whole genome shotgun (WGS) entry which is preliminary data.</text>
</comment>
<dbReference type="PANTHER" id="PTHR43861:SF1">
    <property type="entry name" value="TRANS-ACONITATE 2-METHYLTRANSFERASE"/>
    <property type="match status" value="1"/>
</dbReference>
<dbReference type="Gene3D" id="3.40.50.150">
    <property type="entry name" value="Vaccinia Virus protein VP39"/>
    <property type="match status" value="1"/>
</dbReference>
<protein>
    <recommendedName>
        <fullName evidence="3">Methyltransferase type 11 domain-containing protein</fullName>
    </recommendedName>
</protein>
<dbReference type="Proteomes" id="UP000192343">
    <property type="component" value="Unassembled WGS sequence"/>
</dbReference>
<evidence type="ECO:0000313" key="2">
    <source>
        <dbReference type="Proteomes" id="UP000192343"/>
    </source>
</evidence>
<dbReference type="AlphaFoldDB" id="A0A1Y1RUE1"/>
<proteinExistence type="predicted"/>
<dbReference type="InterPro" id="IPR029063">
    <property type="entry name" value="SAM-dependent_MTases_sf"/>
</dbReference>
<gene>
    <name evidence="1" type="ORF">B4O97_15915</name>
</gene>
<dbReference type="Pfam" id="PF13489">
    <property type="entry name" value="Methyltransf_23"/>
    <property type="match status" value="1"/>
</dbReference>
<organism evidence="1 2">
    <name type="scientific">Marispirochaeta aestuarii</name>
    <dbReference type="NCBI Taxonomy" id="1963862"/>
    <lineage>
        <taxon>Bacteria</taxon>
        <taxon>Pseudomonadati</taxon>
        <taxon>Spirochaetota</taxon>
        <taxon>Spirochaetia</taxon>
        <taxon>Spirochaetales</taxon>
        <taxon>Spirochaetaceae</taxon>
        <taxon>Marispirochaeta</taxon>
    </lineage>
</organism>
<accession>A0A1Y1RUE1</accession>
<name>A0A1Y1RUE1_9SPIO</name>
<dbReference type="STRING" id="1963862.B4O97_15915"/>
<dbReference type="RefSeq" id="WP_083052351.1">
    <property type="nucleotide sequence ID" value="NZ_MWQY01000021.1"/>
</dbReference>
<dbReference type="EMBL" id="MWQY01000021">
    <property type="protein sequence ID" value="ORC32644.1"/>
    <property type="molecule type" value="Genomic_DNA"/>
</dbReference>